<protein>
    <submittedName>
        <fullName evidence="2">PIR Superfamily Protein</fullName>
    </submittedName>
</protein>
<sequence length="290" mass="34485">MGRTGIHQFRLLFDCRKDKRSSKISRSNITYTQQFNFNFPLNFKLHNFDEEKNLGSNNDNEEVNKFKGNEYKVIHHIEDLIGNHFENNHEKMFNALIAERKTIIETEKDLGDCYIMSRTLDNSSTIGINTNADDYKYNYKYFSLPEDSSFEIFKELCDYKNIPLEVYKKLDKYKINQMMSNPSLCRIENEEINEFPSGNNIIKCKEHCYNILKDKRIQCGFWKSLLTNDKISHQVNYKGHFDPKSTCINEYRTDYEIIFSFDNPCNVGEFNFDKPRRIITFLCLINLNYL</sequence>
<keyword evidence="1" id="KW-1185">Reference proteome</keyword>
<evidence type="ECO:0000313" key="2">
    <source>
        <dbReference type="WBParaSite" id="SPAL_0001474700.1"/>
    </source>
</evidence>
<organism evidence="1 2">
    <name type="scientific">Strongyloides papillosus</name>
    <name type="common">Intestinal threadworm</name>
    <dbReference type="NCBI Taxonomy" id="174720"/>
    <lineage>
        <taxon>Eukaryota</taxon>
        <taxon>Metazoa</taxon>
        <taxon>Ecdysozoa</taxon>
        <taxon>Nematoda</taxon>
        <taxon>Chromadorea</taxon>
        <taxon>Rhabditida</taxon>
        <taxon>Tylenchina</taxon>
        <taxon>Panagrolaimomorpha</taxon>
        <taxon>Strongyloidoidea</taxon>
        <taxon>Strongyloididae</taxon>
        <taxon>Strongyloides</taxon>
    </lineage>
</organism>
<dbReference type="WBParaSite" id="SPAL_0001474700.1">
    <property type="protein sequence ID" value="SPAL_0001474700.1"/>
    <property type="gene ID" value="SPAL_0001474700"/>
</dbReference>
<dbReference type="Proteomes" id="UP000046392">
    <property type="component" value="Unplaced"/>
</dbReference>
<reference evidence="2" key="1">
    <citation type="submission" date="2017-02" db="UniProtKB">
        <authorList>
            <consortium name="WormBaseParasite"/>
        </authorList>
    </citation>
    <scope>IDENTIFICATION</scope>
</reference>
<name>A0A0N5CA22_STREA</name>
<dbReference type="AlphaFoldDB" id="A0A0N5CA22"/>
<accession>A0A0N5CA22</accession>
<proteinExistence type="predicted"/>
<evidence type="ECO:0000313" key="1">
    <source>
        <dbReference type="Proteomes" id="UP000046392"/>
    </source>
</evidence>